<dbReference type="Proteomes" id="UP000266861">
    <property type="component" value="Unassembled WGS sequence"/>
</dbReference>
<name>A0A397IR41_9GLOM</name>
<dbReference type="Gene3D" id="3.30.420.10">
    <property type="entry name" value="Ribonuclease H-like superfamily/Ribonuclease H"/>
    <property type="match status" value="1"/>
</dbReference>
<keyword evidence="2" id="KW-1185">Reference proteome</keyword>
<organism evidence="1 2">
    <name type="scientific">Diversispora epigaea</name>
    <dbReference type="NCBI Taxonomy" id="1348612"/>
    <lineage>
        <taxon>Eukaryota</taxon>
        <taxon>Fungi</taxon>
        <taxon>Fungi incertae sedis</taxon>
        <taxon>Mucoromycota</taxon>
        <taxon>Glomeromycotina</taxon>
        <taxon>Glomeromycetes</taxon>
        <taxon>Diversisporales</taxon>
        <taxon>Diversisporaceae</taxon>
        <taxon>Diversispora</taxon>
    </lineage>
</organism>
<accession>A0A397IR41</accession>
<protein>
    <recommendedName>
        <fullName evidence="3">RNase H type-1 domain-containing protein</fullName>
    </recommendedName>
</protein>
<dbReference type="GO" id="GO:0003676">
    <property type="term" value="F:nucleic acid binding"/>
    <property type="evidence" value="ECO:0007669"/>
    <property type="project" value="InterPro"/>
</dbReference>
<comment type="caution">
    <text evidence="1">The sequence shown here is derived from an EMBL/GenBank/DDBJ whole genome shotgun (WGS) entry which is preliminary data.</text>
</comment>
<sequence>MSFGWVINYERLTFRDNIKNFLSLMRAKLMGIFTALIVMPTKEIWTKNKNPVILQMINNIVKEKKLKIICYKVKAHSRDKYNEITDSLAKIPEFIEGITNNFFKDTTISLKEINWDLTFKTKHPSKITSDITNKEDSNIRSFALKLLCEELSTLSKRYVHKSNLYSSSSCILYDGSVEEDNMHEKSNIDIKIIKKVINKIDILNYSYEKDYMLSKNYSDLTFFDVIKGFIPNILVTKVKKICKNKKAKEIKNGITNKDKRMKQIRNEMGTRISVDKVPNMRKGNLHTSKTIVEKVNFKIPKLNNLDNNRLDIKSSIAYFSQFK</sequence>
<gene>
    <name evidence="1" type="ORF">Glove_217g85</name>
</gene>
<evidence type="ECO:0000313" key="1">
    <source>
        <dbReference type="EMBL" id="RHZ75180.1"/>
    </source>
</evidence>
<dbReference type="InterPro" id="IPR036397">
    <property type="entry name" value="RNaseH_sf"/>
</dbReference>
<dbReference type="OrthoDB" id="411823at2759"/>
<dbReference type="AlphaFoldDB" id="A0A397IR41"/>
<proteinExistence type="predicted"/>
<evidence type="ECO:0000313" key="2">
    <source>
        <dbReference type="Proteomes" id="UP000266861"/>
    </source>
</evidence>
<dbReference type="EMBL" id="PQFF01000202">
    <property type="protein sequence ID" value="RHZ75180.1"/>
    <property type="molecule type" value="Genomic_DNA"/>
</dbReference>
<evidence type="ECO:0008006" key="3">
    <source>
        <dbReference type="Google" id="ProtNLM"/>
    </source>
</evidence>
<reference evidence="1 2" key="1">
    <citation type="submission" date="2018-08" db="EMBL/GenBank/DDBJ databases">
        <title>Genome and evolution of the arbuscular mycorrhizal fungus Diversispora epigaea (formerly Glomus versiforme) and its bacterial endosymbionts.</title>
        <authorList>
            <person name="Sun X."/>
            <person name="Fei Z."/>
            <person name="Harrison M."/>
        </authorList>
    </citation>
    <scope>NUCLEOTIDE SEQUENCE [LARGE SCALE GENOMIC DNA]</scope>
    <source>
        <strain evidence="1 2">IT104</strain>
    </source>
</reference>